<dbReference type="GO" id="GO:0005886">
    <property type="term" value="C:plasma membrane"/>
    <property type="evidence" value="ECO:0007669"/>
    <property type="project" value="TreeGrafter"/>
</dbReference>
<proteinExistence type="inferred from homology"/>
<organism evidence="3 4">
    <name type="scientific">Pseudonocardia cypriaca</name>
    <dbReference type="NCBI Taxonomy" id="882449"/>
    <lineage>
        <taxon>Bacteria</taxon>
        <taxon>Bacillati</taxon>
        <taxon>Actinomycetota</taxon>
        <taxon>Actinomycetes</taxon>
        <taxon>Pseudonocardiales</taxon>
        <taxon>Pseudonocardiaceae</taxon>
        <taxon>Pseudonocardia</taxon>
    </lineage>
</organism>
<reference evidence="3 4" key="1">
    <citation type="submission" date="2019-06" db="EMBL/GenBank/DDBJ databases">
        <title>Sequencing the genomes of 1000 actinobacteria strains.</title>
        <authorList>
            <person name="Klenk H.-P."/>
        </authorList>
    </citation>
    <scope>NUCLEOTIDE SEQUENCE [LARGE SCALE GENOMIC DNA]</scope>
    <source>
        <strain evidence="3 4">DSM 45511</strain>
    </source>
</reference>
<dbReference type="EMBL" id="VFPH01000001">
    <property type="protein sequence ID" value="TQM43968.1"/>
    <property type="molecule type" value="Genomic_DNA"/>
</dbReference>
<comment type="similarity">
    <text evidence="1">Belongs to the F420H(2)-dependent quinone reductase family.</text>
</comment>
<keyword evidence="4" id="KW-1185">Reference proteome</keyword>
<gene>
    <name evidence="3" type="ORF">FB388_1327</name>
</gene>
<sequence length="140" mass="15691">MDVREVNKRVVEQFRAGSDVDGMHRERLVLLTTTGRRTGEPRTTPMMFHRDGDAVLVIASNIGASRHPDWYLNLAADPQVTIEVGDESGAPRPAVARTLEGAEREPVWEMLKATYPFFAEHERQTTRTIPVVALTPVEEP</sequence>
<dbReference type="Pfam" id="PF04075">
    <property type="entry name" value="F420H2_quin_red"/>
    <property type="match status" value="1"/>
</dbReference>
<name>A0A543GD39_9PSEU</name>
<evidence type="ECO:0000256" key="2">
    <source>
        <dbReference type="ARBA" id="ARBA00049106"/>
    </source>
</evidence>
<dbReference type="InterPro" id="IPR004378">
    <property type="entry name" value="F420H2_quin_Rdtase"/>
</dbReference>
<comment type="caution">
    <text evidence="3">The sequence shown here is derived from an EMBL/GenBank/DDBJ whole genome shotgun (WGS) entry which is preliminary data.</text>
</comment>
<dbReference type="NCBIfam" id="TIGR00026">
    <property type="entry name" value="hi_GC_TIGR00026"/>
    <property type="match status" value="1"/>
</dbReference>
<dbReference type="GO" id="GO:0070967">
    <property type="term" value="F:coenzyme F420 binding"/>
    <property type="evidence" value="ECO:0007669"/>
    <property type="project" value="TreeGrafter"/>
</dbReference>
<dbReference type="Gene3D" id="2.30.110.10">
    <property type="entry name" value="Electron Transport, Fmn-binding Protein, Chain A"/>
    <property type="match status" value="1"/>
</dbReference>
<dbReference type="AlphaFoldDB" id="A0A543GD39"/>
<dbReference type="OrthoDB" id="8225825at2"/>
<dbReference type="InterPro" id="IPR012349">
    <property type="entry name" value="Split_barrel_FMN-bd"/>
</dbReference>
<accession>A0A543GD39</accession>
<dbReference type="PANTHER" id="PTHR39428">
    <property type="entry name" value="F420H(2)-DEPENDENT QUINONE REDUCTASE RV1261C"/>
    <property type="match status" value="1"/>
</dbReference>
<dbReference type="SUPFAM" id="SSF50475">
    <property type="entry name" value="FMN-binding split barrel"/>
    <property type="match status" value="1"/>
</dbReference>
<dbReference type="Proteomes" id="UP000319818">
    <property type="component" value="Unassembled WGS sequence"/>
</dbReference>
<dbReference type="RefSeq" id="WP_142098292.1">
    <property type="nucleotide sequence ID" value="NZ_VFPH01000001.1"/>
</dbReference>
<evidence type="ECO:0000313" key="3">
    <source>
        <dbReference type="EMBL" id="TQM43968.1"/>
    </source>
</evidence>
<evidence type="ECO:0000313" key="4">
    <source>
        <dbReference type="Proteomes" id="UP000319818"/>
    </source>
</evidence>
<dbReference type="PANTHER" id="PTHR39428:SF1">
    <property type="entry name" value="F420H(2)-DEPENDENT QUINONE REDUCTASE RV1261C"/>
    <property type="match status" value="1"/>
</dbReference>
<dbReference type="GO" id="GO:0016491">
    <property type="term" value="F:oxidoreductase activity"/>
    <property type="evidence" value="ECO:0007669"/>
    <property type="project" value="InterPro"/>
</dbReference>
<protein>
    <submittedName>
        <fullName evidence="3">Deazaflavin-dependent oxidoreductase (Nitroreductase family)</fullName>
    </submittedName>
</protein>
<evidence type="ECO:0000256" key="1">
    <source>
        <dbReference type="ARBA" id="ARBA00008710"/>
    </source>
</evidence>
<comment type="catalytic activity">
    <reaction evidence="2">
        <text>oxidized coenzyme F420-(gamma-L-Glu)(n) + a quinol + H(+) = reduced coenzyme F420-(gamma-L-Glu)(n) + a quinone</text>
        <dbReference type="Rhea" id="RHEA:39663"/>
        <dbReference type="Rhea" id="RHEA-COMP:12939"/>
        <dbReference type="Rhea" id="RHEA-COMP:14378"/>
        <dbReference type="ChEBI" id="CHEBI:15378"/>
        <dbReference type="ChEBI" id="CHEBI:24646"/>
        <dbReference type="ChEBI" id="CHEBI:132124"/>
        <dbReference type="ChEBI" id="CHEBI:133980"/>
        <dbReference type="ChEBI" id="CHEBI:139511"/>
    </reaction>
</comment>